<reference evidence="2 3" key="1">
    <citation type="submission" date="2024-02" db="EMBL/GenBank/DDBJ databases">
        <authorList>
            <person name="Vignale AGUSTIN F."/>
            <person name="Sosa J E."/>
            <person name="Modenutti C."/>
        </authorList>
    </citation>
    <scope>NUCLEOTIDE SEQUENCE [LARGE SCALE GENOMIC DNA]</scope>
</reference>
<evidence type="ECO:0000313" key="2">
    <source>
        <dbReference type="EMBL" id="CAK9137621.1"/>
    </source>
</evidence>
<dbReference type="EMBL" id="CAUOFW020000827">
    <property type="protein sequence ID" value="CAK9137621.1"/>
    <property type="molecule type" value="Genomic_DNA"/>
</dbReference>
<keyword evidence="3" id="KW-1185">Reference proteome</keyword>
<name>A0ABC8QZG8_9AQUA</name>
<dbReference type="AlphaFoldDB" id="A0ABC8QZG8"/>
<accession>A0ABC8QZG8</accession>
<dbReference type="Proteomes" id="UP001642360">
    <property type="component" value="Unassembled WGS sequence"/>
</dbReference>
<evidence type="ECO:0000256" key="1">
    <source>
        <dbReference type="SAM" id="MobiDB-lite"/>
    </source>
</evidence>
<protein>
    <submittedName>
        <fullName evidence="2">Uncharacterized protein</fullName>
    </submittedName>
</protein>
<evidence type="ECO:0000313" key="3">
    <source>
        <dbReference type="Proteomes" id="UP001642360"/>
    </source>
</evidence>
<comment type="caution">
    <text evidence="2">The sequence shown here is derived from an EMBL/GenBank/DDBJ whole genome shotgun (WGS) entry which is preliminary data.</text>
</comment>
<feature type="region of interest" description="Disordered" evidence="1">
    <location>
        <begin position="21"/>
        <end position="41"/>
    </location>
</feature>
<organism evidence="2 3">
    <name type="scientific">Ilex paraguariensis</name>
    <name type="common">yerba mate</name>
    <dbReference type="NCBI Taxonomy" id="185542"/>
    <lineage>
        <taxon>Eukaryota</taxon>
        <taxon>Viridiplantae</taxon>
        <taxon>Streptophyta</taxon>
        <taxon>Embryophyta</taxon>
        <taxon>Tracheophyta</taxon>
        <taxon>Spermatophyta</taxon>
        <taxon>Magnoliopsida</taxon>
        <taxon>eudicotyledons</taxon>
        <taxon>Gunneridae</taxon>
        <taxon>Pentapetalae</taxon>
        <taxon>asterids</taxon>
        <taxon>campanulids</taxon>
        <taxon>Aquifoliales</taxon>
        <taxon>Aquifoliaceae</taxon>
        <taxon>Ilex</taxon>
    </lineage>
</organism>
<gene>
    <name evidence="2" type="ORF">ILEXP_LOCUS4637</name>
</gene>
<proteinExistence type="predicted"/>
<sequence>MAMNPGTNEITFTVFQKQKGNEINHQEFNKNSGEDDSSSASRGNWWQGMKYDIFWNSKRIPICIALADFLFKYLFWQVLSIIKRSLPMACELYIY</sequence>